<organism evidence="1 2">
    <name type="scientific">Cladophialophora psammophila CBS 110553</name>
    <dbReference type="NCBI Taxonomy" id="1182543"/>
    <lineage>
        <taxon>Eukaryota</taxon>
        <taxon>Fungi</taxon>
        <taxon>Dikarya</taxon>
        <taxon>Ascomycota</taxon>
        <taxon>Pezizomycotina</taxon>
        <taxon>Eurotiomycetes</taxon>
        <taxon>Chaetothyriomycetidae</taxon>
        <taxon>Chaetothyriales</taxon>
        <taxon>Herpotrichiellaceae</taxon>
        <taxon>Cladophialophora</taxon>
    </lineage>
</organism>
<dbReference type="EMBL" id="AMGX01000037">
    <property type="protein sequence ID" value="EXJ55065.1"/>
    <property type="molecule type" value="Genomic_DNA"/>
</dbReference>
<comment type="caution">
    <text evidence="1">The sequence shown here is derived from an EMBL/GenBank/DDBJ whole genome shotgun (WGS) entry which is preliminary data.</text>
</comment>
<sequence>MADPSSPHSRIYQKTPVERKLDYLNSLLARREQSIVAQDFVARQTADEEKLKRLEEKLVQP</sequence>
<evidence type="ECO:0000313" key="2">
    <source>
        <dbReference type="Proteomes" id="UP000019471"/>
    </source>
</evidence>
<dbReference type="RefSeq" id="XP_007751563.1">
    <property type="nucleotide sequence ID" value="XM_007753373.1"/>
</dbReference>
<dbReference type="HOGENOM" id="CLU_2922455_0_0_1"/>
<protein>
    <submittedName>
        <fullName evidence="1">Uncharacterized protein</fullName>
    </submittedName>
</protein>
<keyword evidence="2" id="KW-1185">Reference proteome</keyword>
<dbReference type="Proteomes" id="UP000019471">
    <property type="component" value="Unassembled WGS sequence"/>
</dbReference>
<evidence type="ECO:0000313" key="1">
    <source>
        <dbReference type="EMBL" id="EXJ55065.1"/>
    </source>
</evidence>
<dbReference type="GeneID" id="19197490"/>
<name>W9VPX9_9EURO</name>
<gene>
    <name evidence="1" type="ORF">A1O5_12804</name>
</gene>
<proteinExistence type="predicted"/>
<dbReference type="AlphaFoldDB" id="W9VPX9"/>
<reference evidence="1 2" key="1">
    <citation type="submission" date="2013-03" db="EMBL/GenBank/DDBJ databases">
        <title>The Genome Sequence of Cladophialophora psammophila CBS 110553.</title>
        <authorList>
            <consortium name="The Broad Institute Genomics Platform"/>
            <person name="Cuomo C."/>
            <person name="de Hoog S."/>
            <person name="Gorbushina A."/>
            <person name="Walker B."/>
            <person name="Young S.K."/>
            <person name="Zeng Q."/>
            <person name="Gargeya S."/>
            <person name="Fitzgerald M."/>
            <person name="Haas B."/>
            <person name="Abouelleil A."/>
            <person name="Allen A.W."/>
            <person name="Alvarado L."/>
            <person name="Arachchi H.M."/>
            <person name="Berlin A.M."/>
            <person name="Chapman S.B."/>
            <person name="Gainer-Dewar J."/>
            <person name="Goldberg J."/>
            <person name="Griggs A."/>
            <person name="Gujja S."/>
            <person name="Hansen M."/>
            <person name="Howarth C."/>
            <person name="Imamovic A."/>
            <person name="Ireland A."/>
            <person name="Larimer J."/>
            <person name="McCowan C."/>
            <person name="Murphy C."/>
            <person name="Pearson M."/>
            <person name="Poon T.W."/>
            <person name="Priest M."/>
            <person name="Roberts A."/>
            <person name="Saif S."/>
            <person name="Shea T."/>
            <person name="Sisk P."/>
            <person name="Sykes S."/>
            <person name="Wortman J."/>
            <person name="Nusbaum C."/>
            <person name="Birren B."/>
        </authorList>
    </citation>
    <scope>NUCLEOTIDE SEQUENCE [LARGE SCALE GENOMIC DNA]</scope>
    <source>
        <strain evidence="1 2">CBS 110553</strain>
    </source>
</reference>
<dbReference type="OrthoDB" id="10648992at2759"/>
<accession>W9VPX9</accession>